<evidence type="ECO:0000313" key="2">
    <source>
        <dbReference type="Proteomes" id="UP000321408"/>
    </source>
</evidence>
<accession>A0A5B9DAM5</accession>
<sequence>MKAKKILVLVKAYPERSKSYGSSVCTAGITKEGKWIRIYPIRLERYDSNHEVIKKWSWIEAYVEKSNEKLNRIESYKVNENTIKLIDDTLTKTSSNLKIWYNRNNIIFPKFLNKSIEELEQLKKDQKMSLGLIKPKNFEFYLKKPIEEIEVKEQKLIQTTLHGRKIKTPDEIGNHFAYKFKCSDENCKGHNMICEDWEIRESFRKWRKIYQNKKELEEKLFYKYQTFMENRDLYFIMGTTNPYNKWVIIGLYYPPKRKNKSLLDF</sequence>
<dbReference type="KEGG" id="psyt:DSAG12_02003"/>
<name>A0A5B9DAM5_9ARCH</name>
<dbReference type="GeneID" id="41329993"/>
<proteinExistence type="predicted"/>
<evidence type="ECO:0000313" key="1">
    <source>
        <dbReference type="EMBL" id="QEE16174.1"/>
    </source>
</evidence>
<keyword evidence="2" id="KW-1185">Reference proteome</keyword>
<dbReference type="AlphaFoldDB" id="A0A5B9DAM5"/>
<reference evidence="1 2" key="2">
    <citation type="journal article" date="2024" name="Int. J. Syst. Evol. Microbiol.">
        <title>Promethearchaeum syntrophicum gen. nov., sp. nov., an anaerobic, obligately syntrophic archaeon, the first isolate of the lineage 'Asgard' archaea, and proposal of the new archaeal phylum Promethearchaeota phyl. nov. and kingdom Promethearchaeati regn. nov.</title>
        <authorList>
            <person name="Imachi H."/>
            <person name="Nobu M.K."/>
            <person name="Kato S."/>
            <person name="Takaki Y."/>
            <person name="Miyazaki M."/>
            <person name="Miyata M."/>
            <person name="Ogawara M."/>
            <person name="Saito Y."/>
            <person name="Sakai S."/>
            <person name="Tahara Y.O."/>
            <person name="Takano Y."/>
            <person name="Tasumi E."/>
            <person name="Uematsu K."/>
            <person name="Yoshimura T."/>
            <person name="Itoh T."/>
            <person name="Ohkuma M."/>
            <person name="Takai K."/>
        </authorList>
    </citation>
    <scope>NUCLEOTIDE SEQUENCE [LARGE SCALE GENOMIC DNA]</scope>
    <source>
        <strain evidence="1 2">MK-D1</strain>
    </source>
</reference>
<dbReference type="EMBL" id="CP042905">
    <property type="protein sequence ID" value="QEE16174.1"/>
    <property type="molecule type" value="Genomic_DNA"/>
</dbReference>
<reference evidence="1 2" key="1">
    <citation type="journal article" date="2020" name="Nature">
        <title>Isolation of an archaeon at the prokaryote-eukaryote interface.</title>
        <authorList>
            <person name="Imachi H."/>
            <person name="Nobu M.K."/>
            <person name="Nakahara N."/>
            <person name="Morono Y."/>
            <person name="Ogawara M."/>
            <person name="Takaki Y."/>
            <person name="Takano Y."/>
            <person name="Uematsu K."/>
            <person name="Ikuta T."/>
            <person name="Ito M."/>
            <person name="Matsui Y."/>
            <person name="Miyazaki M."/>
            <person name="Murata K."/>
            <person name="Saito Y."/>
            <person name="Sakai S."/>
            <person name="Song C."/>
            <person name="Tasumi E."/>
            <person name="Yamanaka Y."/>
            <person name="Yamaguchi T."/>
            <person name="Kamagata Y."/>
            <person name="Tamaki H."/>
            <person name="Takai K."/>
        </authorList>
    </citation>
    <scope>NUCLEOTIDE SEQUENCE [LARGE SCALE GENOMIC DNA]</scope>
    <source>
        <strain evidence="1 2">MK-D1</strain>
    </source>
</reference>
<dbReference type="OrthoDB" id="129974at2157"/>
<gene>
    <name evidence="1" type="ORF">DSAG12_02003</name>
</gene>
<dbReference type="Proteomes" id="UP000321408">
    <property type="component" value="Chromosome"/>
</dbReference>
<dbReference type="RefSeq" id="WP_147663053.1">
    <property type="nucleotide sequence ID" value="NZ_CP042905.2"/>
</dbReference>
<organism evidence="1 2">
    <name type="scientific">Promethearchaeum syntrophicum</name>
    <dbReference type="NCBI Taxonomy" id="2594042"/>
    <lineage>
        <taxon>Archaea</taxon>
        <taxon>Promethearchaeati</taxon>
        <taxon>Promethearchaeota</taxon>
        <taxon>Promethearchaeia</taxon>
        <taxon>Promethearchaeales</taxon>
        <taxon>Promethearchaeaceae</taxon>
        <taxon>Promethearchaeum</taxon>
    </lineage>
</organism>
<protein>
    <submittedName>
        <fullName evidence="1">Uncharacterized protein</fullName>
    </submittedName>
</protein>